<proteinExistence type="predicted"/>
<dbReference type="AlphaFoldDB" id="A0A7W3P8J2"/>
<name>A0A7W3P8J2_9ACTN</name>
<accession>A0A7W3P8J2</accession>
<sequence>MWRWTAAGTAVLTGILTLLTLGLVRSVVVVAITAGFGAMYGLALGQLLGGLRRPVSTTAGVFAGATVVLVGCAAAGRGTGVAALAALALTSPPLVSRLATRVAAPDAGPLPSPVPSATGLAGVDLLLSAWDLSELKKAWVESGTVLRSATTVEARARIVGVRQAYLDELERRTPETFGGWLSTQSLDSSA</sequence>
<keyword evidence="2" id="KW-1185">Reference proteome</keyword>
<gene>
    <name evidence="1" type="ORF">FB382_000775</name>
</gene>
<organism evidence="1 2">
    <name type="scientific">Nocardioides ginsengisegetis</name>
    <dbReference type="NCBI Taxonomy" id="661491"/>
    <lineage>
        <taxon>Bacteria</taxon>
        <taxon>Bacillati</taxon>
        <taxon>Actinomycetota</taxon>
        <taxon>Actinomycetes</taxon>
        <taxon>Propionibacteriales</taxon>
        <taxon>Nocardioidaceae</taxon>
        <taxon>Nocardioides</taxon>
    </lineage>
</organism>
<comment type="caution">
    <text evidence="1">The sequence shown here is derived from an EMBL/GenBank/DDBJ whole genome shotgun (WGS) entry which is preliminary data.</text>
</comment>
<reference evidence="1 2" key="1">
    <citation type="submission" date="2020-07" db="EMBL/GenBank/DDBJ databases">
        <title>Sequencing the genomes of 1000 actinobacteria strains.</title>
        <authorList>
            <person name="Klenk H.-P."/>
        </authorList>
    </citation>
    <scope>NUCLEOTIDE SEQUENCE [LARGE SCALE GENOMIC DNA]</scope>
    <source>
        <strain evidence="1 2">DSM 21349</strain>
    </source>
</reference>
<dbReference type="Proteomes" id="UP000580910">
    <property type="component" value="Unassembled WGS sequence"/>
</dbReference>
<dbReference type="EMBL" id="JACGXA010000001">
    <property type="protein sequence ID" value="MBA8802484.1"/>
    <property type="molecule type" value="Genomic_DNA"/>
</dbReference>
<evidence type="ECO:0000313" key="2">
    <source>
        <dbReference type="Proteomes" id="UP000580910"/>
    </source>
</evidence>
<evidence type="ECO:0000313" key="1">
    <source>
        <dbReference type="EMBL" id="MBA8802484.1"/>
    </source>
</evidence>
<protein>
    <submittedName>
        <fullName evidence="1">Uncharacterized protein</fullName>
    </submittedName>
</protein>
<dbReference type="RefSeq" id="WP_182536962.1">
    <property type="nucleotide sequence ID" value="NZ_JACGXA010000001.1"/>
</dbReference>